<accession>A0ABM0Y7F1</accession>
<organism evidence="1 2">
    <name type="scientific">Camelina sativa</name>
    <name type="common">False flax</name>
    <name type="synonym">Myagrum sativum</name>
    <dbReference type="NCBI Taxonomy" id="90675"/>
    <lineage>
        <taxon>Eukaryota</taxon>
        <taxon>Viridiplantae</taxon>
        <taxon>Streptophyta</taxon>
        <taxon>Embryophyta</taxon>
        <taxon>Tracheophyta</taxon>
        <taxon>Spermatophyta</taxon>
        <taxon>Magnoliopsida</taxon>
        <taxon>eudicotyledons</taxon>
        <taxon>Gunneridae</taxon>
        <taxon>Pentapetalae</taxon>
        <taxon>rosids</taxon>
        <taxon>malvids</taxon>
        <taxon>Brassicales</taxon>
        <taxon>Brassicaceae</taxon>
        <taxon>Camelineae</taxon>
        <taxon>Camelina</taxon>
    </lineage>
</organism>
<sequence>MTFPFVCFRVMYWDSVSKLIAPGGILVITSCNHTKDELVEEVENFNIRKSNLCRGGDGNDATSAISSGSEAASRIEQPPFEYLSHVRTYPTFMFGGSVGSRVATVAFLRK</sequence>
<dbReference type="PANTHER" id="PTHR12843:SF5">
    <property type="entry name" value="EEF1A LYSINE METHYLTRANSFERASE 2"/>
    <property type="match status" value="1"/>
</dbReference>
<reference evidence="2" key="2">
    <citation type="submission" date="2025-08" db="UniProtKB">
        <authorList>
            <consortium name="RefSeq"/>
        </authorList>
    </citation>
    <scope>IDENTIFICATION</scope>
    <source>
        <tissue evidence="2">Leaf</tissue>
    </source>
</reference>
<reference evidence="1" key="1">
    <citation type="journal article" date="2014" name="Nat. Commun.">
        <title>The emerging biofuel crop Camelina sativa retains a highly undifferentiated hexaploid genome structure.</title>
        <authorList>
            <person name="Kagale S."/>
            <person name="Koh C."/>
            <person name="Nixon J."/>
            <person name="Bollina V."/>
            <person name="Clarke W.E."/>
            <person name="Tuteja R."/>
            <person name="Spillane C."/>
            <person name="Robinson S.J."/>
            <person name="Links M.G."/>
            <person name="Clarke C."/>
            <person name="Higgins E.E."/>
            <person name="Huebert T."/>
            <person name="Sharpe A.G."/>
            <person name="Parkin I.A."/>
        </authorList>
    </citation>
    <scope>NUCLEOTIDE SEQUENCE [LARGE SCALE GENOMIC DNA]</scope>
    <source>
        <strain evidence="1">cv. DH55</strain>
    </source>
</reference>
<keyword evidence="1" id="KW-1185">Reference proteome</keyword>
<proteinExistence type="predicted"/>
<dbReference type="PANTHER" id="PTHR12843">
    <property type="entry name" value="PROTEIN-LYSINE N-METHYLTRANSFERASE METTL10"/>
    <property type="match status" value="1"/>
</dbReference>
<protein>
    <submittedName>
        <fullName evidence="2">Uncharacterized protein LOC104773774</fullName>
    </submittedName>
</protein>
<gene>
    <name evidence="2" type="primary">LOC104773774</name>
</gene>
<dbReference type="RefSeq" id="XP_010496727.1">
    <property type="nucleotide sequence ID" value="XM_010498425.2"/>
</dbReference>
<evidence type="ECO:0000313" key="1">
    <source>
        <dbReference type="Proteomes" id="UP000694864"/>
    </source>
</evidence>
<evidence type="ECO:0000313" key="2">
    <source>
        <dbReference type="RefSeq" id="XP_010496727.1"/>
    </source>
</evidence>
<dbReference type="GeneID" id="104773774"/>
<dbReference type="Proteomes" id="UP000694864">
    <property type="component" value="Unplaced"/>
</dbReference>
<name>A0ABM0Y7F1_CAMSA</name>